<dbReference type="SUPFAM" id="SSF56672">
    <property type="entry name" value="DNA/RNA polymerases"/>
    <property type="match status" value="1"/>
</dbReference>
<dbReference type="InterPro" id="IPR013103">
    <property type="entry name" value="RVT_2"/>
</dbReference>
<dbReference type="AlphaFoldDB" id="A0A8B7MUS2"/>
<dbReference type="PANTHER" id="PTHR11439">
    <property type="entry name" value="GAG-POL-RELATED RETROTRANSPOSON"/>
    <property type="match status" value="1"/>
</dbReference>
<reference evidence="3" key="2">
    <citation type="submission" date="2025-08" db="UniProtKB">
        <authorList>
            <consortium name="RefSeq"/>
        </authorList>
    </citation>
    <scope>IDENTIFICATION</scope>
    <source>
        <tissue evidence="3">Young leaves</tissue>
    </source>
</reference>
<gene>
    <name evidence="3" type="primary">LOC108511460</name>
</gene>
<keyword evidence="2" id="KW-1185">Reference proteome</keyword>
<evidence type="ECO:0000259" key="1">
    <source>
        <dbReference type="Pfam" id="PF07727"/>
    </source>
</evidence>
<dbReference type="InterPro" id="IPR043502">
    <property type="entry name" value="DNA/RNA_pol_sf"/>
</dbReference>
<dbReference type="RefSeq" id="XP_017699363.2">
    <property type="nucleotide sequence ID" value="XM_017843874.2"/>
</dbReference>
<organism evidence="2 3">
    <name type="scientific">Phoenix dactylifera</name>
    <name type="common">Date palm</name>
    <dbReference type="NCBI Taxonomy" id="42345"/>
    <lineage>
        <taxon>Eukaryota</taxon>
        <taxon>Viridiplantae</taxon>
        <taxon>Streptophyta</taxon>
        <taxon>Embryophyta</taxon>
        <taxon>Tracheophyta</taxon>
        <taxon>Spermatophyta</taxon>
        <taxon>Magnoliopsida</taxon>
        <taxon>Liliopsida</taxon>
        <taxon>Arecaceae</taxon>
        <taxon>Coryphoideae</taxon>
        <taxon>Phoeniceae</taxon>
        <taxon>Phoenix</taxon>
    </lineage>
</organism>
<dbReference type="OrthoDB" id="781210at2759"/>
<sequence length="253" mass="28202">MEEELVSLHSNNTWDLALAPANHLLVGSKWVYSIKLKADGSLDRYKARLVAQVYMRPPPGYHAALNLLCKLKKALYGLKQAPRACDNKDGIQYLKDTLQSSFHMKDLGLASYFLGLEISKNSQGYFLSQRKYPHDLIKLAQLSDAKTVATPLQLNVNYGRDDGDPLLDPMTYRSIVGGLVYLTVTRPDIAHAVHIVSQFVSDLRCLHLTAVHHIIRYLRSTSHMGLSYATTSASLLTAYSDADYAGCKDTCRV</sequence>
<evidence type="ECO:0000313" key="2">
    <source>
        <dbReference type="Proteomes" id="UP000228380"/>
    </source>
</evidence>
<evidence type="ECO:0000313" key="3">
    <source>
        <dbReference type="RefSeq" id="XP_017699363.2"/>
    </source>
</evidence>
<dbReference type="Pfam" id="PF07727">
    <property type="entry name" value="RVT_2"/>
    <property type="match status" value="1"/>
</dbReference>
<accession>A0A8B7MUS2</accession>
<reference evidence="2" key="1">
    <citation type="journal article" date="2019" name="Nat. Commun.">
        <title>Genome-wide association mapping of date palm fruit traits.</title>
        <authorList>
            <person name="Hazzouri K.M."/>
            <person name="Gros-Balthazard M."/>
            <person name="Flowers J.M."/>
            <person name="Copetti D."/>
            <person name="Lemansour A."/>
            <person name="Lebrun M."/>
            <person name="Masmoudi K."/>
            <person name="Ferrand S."/>
            <person name="Dhar M.I."/>
            <person name="Fresquez Z.A."/>
            <person name="Rosas U."/>
            <person name="Zhang J."/>
            <person name="Talag J."/>
            <person name="Lee S."/>
            <person name="Kudrna D."/>
            <person name="Powell R.F."/>
            <person name="Leitch I.J."/>
            <person name="Krueger R.R."/>
            <person name="Wing R.A."/>
            <person name="Amiri K.M.A."/>
            <person name="Purugganan M.D."/>
        </authorList>
    </citation>
    <scope>NUCLEOTIDE SEQUENCE [LARGE SCALE GENOMIC DNA]</scope>
    <source>
        <strain evidence="2">cv. Khalas</strain>
    </source>
</reference>
<dbReference type="GeneID" id="108511460"/>
<feature type="domain" description="Reverse transcriptase Ty1/copia-type" evidence="1">
    <location>
        <begin position="87"/>
        <end position="152"/>
    </location>
</feature>
<proteinExistence type="predicted"/>
<dbReference type="PANTHER" id="PTHR11439:SF497">
    <property type="entry name" value="CYSTEINE-RICH RLK (RECEPTOR-LIKE PROTEIN KINASE) 8"/>
    <property type="match status" value="1"/>
</dbReference>
<protein>
    <submittedName>
        <fullName evidence="3">Uncharacterized mitochondrial protein AtMg00810-like</fullName>
    </submittedName>
</protein>
<dbReference type="Proteomes" id="UP000228380">
    <property type="component" value="Chromosome 16"/>
</dbReference>
<dbReference type="KEGG" id="pda:108511460"/>
<name>A0A8B7MUS2_PHODC</name>